<dbReference type="InterPro" id="IPR009218">
    <property type="entry name" value="HD_phosphohydro"/>
</dbReference>
<protein>
    <recommendedName>
        <fullName evidence="3">Metal-dependent phosphohydrolase</fullName>
    </recommendedName>
</protein>
<dbReference type="PIRSF" id="PIRSF035170">
    <property type="entry name" value="HD_phosphohydro"/>
    <property type="match status" value="1"/>
</dbReference>
<keyword evidence="2" id="KW-1185">Reference proteome</keyword>
<name>A0ABV0BBE1_9SPHN</name>
<dbReference type="PANTHER" id="PTHR21174">
    <property type="match status" value="1"/>
</dbReference>
<evidence type="ECO:0008006" key="3">
    <source>
        <dbReference type="Google" id="ProtNLM"/>
    </source>
</evidence>
<dbReference type="Proteomes" id="UP001427805">
    <property type="component" value="Unassembled WGS sequence"/>
</dbReference>
<dbReference type="PANTHER" id="PTHR21174:SF0">
    <property type="entry name" value="HD PHOSPHOHYDROLASE FAMILY PROTEIN-RELATED"/>
    <property type="match status" value="1"/>
</dbReference>
<evidence type="ECO:0000313" key="2">
    <source>
        <dbReference type="Proteomes" id="UP001427805"/>
    </source>
</evidence>
<comment type="caution">
    <text evidence="1">The sequence shown here is derived from an EMBL/GenBank/DDBJ whole genome shotgun (WGS) entry which is preliminary data.</text>
</comment>
<evidence type="ECO:0000313" key="1">
    <source>
        <dbReference type="EMBL" id="MEN3747687.1"/>
    </source>
</evidence>
<dbReference type="RefSeq" id="WP_346246696.1">
    <property type="nucleotide sequence ID" value="NZ_JBDIZK010000006.1"/>
</dbReference>
<reference evidence="1 2" key="1">
    <citation type="submission" date="2024-05" db="EMBL/GenBank/DDBJ databases">
        <title>Sphingomonas sp. HF-S3 16S ribosomal RNA gene Genome sequencing and assembly.</title>
        <authorList>
            <person name="Lee H."/>
        </authorList>
    </citation>
    <scope>NUCLEOTIDE SEQUENCE [LARGE SCALE GENOMIC DNA]</scope>
    <source>
        <strain evidence="1 2">HF-S3</strain>
    </source>
</reference>
<sequence length="214" mass="24126">MSANVVQARTGDMPPLLRALLVERFGASSLAYHNLGHILHMLEGLETMFADALNDRDLRILRYAIWLHDAFYDPMAKDNERRSADLGLALLEWPEDEMRDLECCVMATKGHATDHPLARILVDLDLSILAADRPDYRRYALAIRDEYAMHSEDAYRSGRIAVLDGLCSVPLLRRLSVARGLGETKLEGRARANMRWEQARLREGGAIVDALGRD</sequence>
<organism evidence="1 2">
    <name type="scientific">Sphingomonas rustica</name>
    <dbReference type="NCBI Taxonomy" id="3103142"/>
    <lineage>
        <taxon>Bacteria</taxon>
        <taxon>Pseudomonadati</taxon>
        <taxon>Pseudomonadota</taxon>
        <taxon>Alphaproteobacteria</taxon>
        <taxon>Sphingomonadales</taxon>
        <taxon>Sphingomonadaceae</taxon>
        <taxon>Sphingomonas</taxon>
    </lineage>
</organism>
<dbReference type="EMBL" id="JBDIZK010000006">
    <property type="protein sequence ID" value="MEN3747687.1"/>
    <property type="molecule type" value="Genomic_DNA"/>
</dbReference>
<accession>A0ABV0BBE1</accession>
<proteinExistence type="predicted"/>
<dbReference type="SUPFAM" id="SSF109604">
    <property type="entry name" value="HD-domain/PDEase-like"/>
    <property type="match status" value="1"/>
</dbReference>
<gene>
    <name evidence="1" type="ORF">TPR58_10950</name>
</gene>